<comment type="caution">
    <text evidence="4">The sequence shown here is derived from an EMBL/GenBank/DDBJ whole genome shotgun (WGS) entry which is preliminary data.</text>
</comment>
<dbReference type="RefSeq" id="WP_145776746.1">
    <property type="nucleotide sequence ID" value="NZ_BAAATQ010000258.1"/>
</dbReference>
<dbReference type="Gene3D" id="2.30.110.10">
    <property type="entry name" value="Electron Transport, Fmn-binding Protein, Chain A"/>
    <property type="match status" value="1"/>
</dbReference>
<name>A0A562II45_MICOL</name>
<evidence type="ECO:0000313" key="5">
    <source>
        <dbReference type="Proteomes" id="UP000319825"/>
    </source>
</evidence>
<dbReference type="EMBL" id="VLKE01000001">
    <property type="protein sequence ID" value="TWH70486.1"/>
    <property type="molecule type" value="Genomic_DNA"/>
</dbReference>
<dbReference type="SUPFAM" id="SSF50475">
    <property type="entry name" value="FMN-binding split barrel"/>
    <property type="match status" value="1"/>
</dbReference>
<dbReference type="InterPro" id="IPR012349">
    <property type="entry name" value="Split_barrel_FMN-bd"/>
</dbReference>
<evidence type="ECO:0000256" key="1">
    <source>
        <dbReference type="ARBA" id="ARBA00023002"/>
    </source>
</evidence>
<protein>
    <submittedName>
        <fullName evidence="4">PPOX class probable F420-dependent enzyme</fullName>
    </submittedName>
</protein>
<dbReference type="Pfam" id="PF01243">
    <property type="entry name" value="PNPOx_N"/>
    <property type="match status" value="1"/>
</dbReference>
<dbReference type="OrthoDB" id="9812086at2"/>
<feature type="compositionally biased region" description="Basic and acidic residues" evidence="2">
    <location>
        <begin position="187"/>
        <end position="197"/>
    </location>
</feature>
<keyword evidence="1" id="KW-0560">Oxidoreductase</keyword>
<dbReference type="InterPro" id="IPR019967">
    <property type="entry name" value="F420-dep_enz_PPOX_Rv0121"/>
</dbReference>
<gene>
    <name evidence="4" type="ORF">JD77_05511</name>
</gene>
<evidence type="ECO:0000256" key="2">
    <source>
        <dbReference type="SAM" id="MobiDB-lite"/>
    </source>
</evidence>
<dbReference type="GO" id="GO:0016627">
    <property type="term" value="F:oxidoreductase activity, acting on the CH-CH group of donors"/>
    <property type="evidence" value="ECO:0007669"/>
    <property type="project" value="TreeGrafter"/>
</dbReference>
<dbReference type="Proteomes" id="UP000319825">
    <property type="component" value="Unassembled WGS sequence"/>
</dbReference>
<dbReference type="PANTHER" id="PTHR35176:SF2">
    <property type="entry name" value="F420H(2)-DEPENDENT REDUCTASE RV1155"/>
    <property type="match status" value="1"/>
</dbReference>
<evidence type="ECO:0000259" key="3">
    <source>
        <dbReference type="Pfam" id="PF01243"/>
    </source>
</evidence>
<reference evidence="4 5" key="1">
    <citation type="submission" date="2019-07" db="EMBL/GenBank/DDBJ databases">
        <title>R&amp;d 2014.</title>
        <authorList>
            <person name="Klenk H.-P."/>
        </authorList>
    </citation>
    <scope>NUCLEOTIDE SEQUENCE [LARGE SCALE GENOMIC DNA]</scope>
    <source>
        <strain evidence="4 5">DSM 43868</strain>
    </source>
</reference>
<dbReference type="AlphaFoldDB" id="A0A562II45"/>
<dbReference type="InterPro" id="IPR052019">
    <property type="entry name" value="F420H2_bilvrd_red/Heme_oxyg"/>
</dbReference>
<proteinExistence type="predicted"/>
<organism evidence="4 5">
    <name type="scientific">Micromonospora olivasterospora</name>
    <dbReference type="NCBI Taxonomy" id="1880"/>
    <lineage>
        <taxon>Bacteria</taxon>
        <taxon>Bacillati</taxon>
        <taxon>Actinomycetota</taxon>
        <taxon>Actinomycetes</taxon>
        <taxon>Micromonosporales</taxon>
        <taxon>Micromonosporaceae</taxon>
        <taxon>Micromonospora</taxon>
    </lineage>
</organism>
<keyword evidence="5" id="KW-1185">Reference proteome</keyword>
<dbReference type="PANTHER" id="PTHR35176">
    <property type="entry name" value="HEME OXYGENASE HI_0854-RELATED"/>
    <property type="match status" value="1"/>
</dbReference>
<sequence length="231" mass="24887">MPGDAPRDRFASARVARLATVGADGCPHLVAVCFVLLGDVAYHAVDHKPKRHRRLRRLENIRATGRACLLVDGYDEDWSKLWWVRLDGHGRVVDDPAEEDAARAALVAKYPQYADRPPDGPVVAVAVTRWSAWSAAEGTPDRPAGCPGSPVRAAPPLGLAGLVGGTFPPDGAVQRVPGRAQDDEFGEHERRAERGEQDGGSQGRQVQRDGGQGQHQHHGDQSGPEQRAEDA</sequence>
<feature type="region of interest" description="Disordered" evidence="2">
    <location>
        <begin position="162"/>
        <end position="231"/>
    </location>
</feature>
<dbReference type="InterPro" id="IPR011576">
    <property type="entry name" value="Pyridox_Oxase_N"/>
</dbReference>
<evidence type="ECO:0000313" key="4">
    <source>
        <dbReference type="EMBL" id="TWH70486.1"/>
    </source>
</evidence>
<dbReference type="NCBIfam" id="TIGR03668">
    <property type="entry name" value="Rv0121_F420"/>
    <property type="match status" value="1"/>
</dbReference>
<dbReference type="GO" id="GO:0005829">
    <property type="term" value="C:cytosol"/>
    <property type="evidence" value="ECO:0007669"/>
    <property type="project" value="TreeGrafter"/>
</dbReference>
<accession>A0A562II45</accession>
<feature type="domain" description="Pyridoxamine 5'-phosphate oxidase N-terminal" evidence="3">
    <location>
        <begin position="7"/>
        <end position="133"/>
    </location>
</feature>
<dbReference type="GO" id="GO:0070967">
    <property type="term" value="F:coenzyme F420 binding"/>
    <property type="evidence" value="ECO:0007669"/>
    <property type="project" value="TreeGrafter"/>
</dbReference>